<evidence type="ECO:0000313" key="4">
    <source>
        <dbReference type="Proteomes" id="UP000017842"/>
    </source>
</evidence>
<protein>
    <submittedName>
        <fullName evidence="3">Putative glutathione S-transferase</fullName>
    </submittedName>
</protein>
<dbReference type="InterPro" id="IPR026928">
    <property type="entry name" value="FAX/IsoI-like"/>
</dbReference>
<reference evidence="3 4" key="1">
    <citation type="journal article" date="2013" name="Genome Announc.">
        <title>Draft Genome Sequence of the Methanotrophic Gammaproteobacterium Methyloglobulus morosus DSM 22980 Strain KoM1.</title>
        <authorList>
            <person name="Poehlein A."/>
            <person name="Deutzmann J.S."/>
            <person name="Daniel R."/>
            <person name="Simeonova D.D."/>
        </authorList>
    </citation>
    <scope>NUCLEOTIDE SEQUENCE [LARGE SCALE GENOMIC DNA]</scope>
    <source>
        <strain evidence="3 4">KoM1</strain>
    </source>
</reference>
<dbReference type="CDD" id="cd03080">
    <property type="entry name" value="GST_N_Metaxin_like"/>
    <property type="match status" value="1"/>
</dbReference>
<gene>
    <name evidence="3" type="ORF">MGMO_53c00100</name>
</gene>
<feature type="domain" description="Thioredoxin-like fold" evidence="2">
    <location>
        <begin position="52"/>
        <end position="146"/>
    </location>
</feature>
<evidence type="ECO:0000259" key="2">
    <source>
        <dbReference type="Pfam" id="PF17172"/>
    </source>
</evidence>
<dbReference type="InterPro" id="IPR050931">
    <property type="entry name" value="Mito_Protein_Transport_Metaxin"/>
</dbReference>
<dbReference type="eggNOG" id="COG0625">
    <property type="taxonomic scope" value="Bacteria"/>
</dbReference>
<dbReference type="GO" id="GO:0005737">
    <property type="term" value="C:cytoplasm"/>
    <property type="evidence" value="ECO:0007669"/>
    <property type="project" value="TreeGrafter"/>
</dbReference>
<organism evidence="3 4">
    <name type="scientific">Methyloglobulus morosus KoM1</name>
    <dbReference type="NCBI Taxonomy" id="1116472"/>
    <lineage>
        <taxon>Bacteria</taxon>
        <taxon>Pseudomonadati</taxon>
        <taxon>Pseudomonadota</taxon>
        <taxon>Gammaproteobacteria</taxon>
        <taxon>Methylococcales</taxon>
        <taxon>Methylococcaceae</taxon>
        <taxon>Methyloglobulus</taxon>
    </lineage>
</organism>
<dbReference type="InterPro" id="IPR012336">
    <property type="entry name" value="Thioredoxin-like_fold"/>
</dbReference>
<dbReference type="EMBL" id="AYLO01000051">
    <property type="protein sequence ID" value="ESS72551.1"/>
    <property type="molecule type" value="Genomic_DNA"/>
</dbReference>
<dbReference type="Gene3D" id="1.20.1050.10">
    <property type="match status" value="1"/>
</dbReference>
<dbReference type="SUPFAM" id="SSF52833">
    <property type="entry name" value="Thioredoxin-like"/>
    <property type="match status" value="1"/>
</dbReference>
<evidence type="ECO:0000313" key="3">
    <source>
        <dbReference type="EMBL" id="ESS72551.1"/>
    </source>
</evidence>
<comment type="caution">
    <text evidence="3">The sequence shown here is derived from an EMBL/GenBank/DDBJ whole genome shotgun (WGS) entry which is preliminary data.</text>
</comment>
<dbReference type="InterPro" id="IPR036282">
    <property type="entry name" value="Glutathione-S-Trfase_C_sf"/>
</dbReference>
<dbReference type="RefSeq" id="WP_023494348.1">
    <property type="nucleotide sequence ID" value="NZ_AYLO01000051.1"/>
</dbReference>
<dbReference type="InterPro" id="IPR040079">
    <property type="entry name" value="Glutathione_S-Trfase"/>
</dbReference>
<dbReference type="STRING" id="1116472.MGMO_53c00100"/>
<dbReference type="SFLD" id="SFLDG01200">
    <property type="entry name" value="SUF1.1"/>
    <property type="match status" value="1"/>
</dbReference>
<keyword evidence="4" id="KW-1185">Reference proteome</keyword>
<keyword evidence="3" id="KW-0808">Transferase</keyword>
<dbReference type="SUPFAM" id="SSF47616">
    <property type="entry name" value="GST C-terminal domain-like"/>
    <property type="match status" value="1"/>
</dbReference>
<sequence length="272" mass="30931">MGDLTGLLKLNFTLKILTCNFAVTIVNPALEAIMITLYQFARTWSIPNLSHFCTKLETYLRINKLPYEIVETLPLKAPRGKLPYIEDQGQKISDTRMIVNYLKATYGDNDKALLSPEQQGIAKAYQRLLEEHLFWISMYTRWNYTEGNWQTNKKAIFSGLPPIARDLAAALYRIRIKAQIKGHGIGRLTQEEIVELAKEDIDSLADFLGSKPYFMGDKPTGLDASAYGILINTLGCPIESPVKDYALSKQNLLDYCRRMQAEFFPEIPWPLG</sequence>
<dbReference type="CDD" id="cd03193">
    <property type="entry name" value="GST_C_Metaxin"/>
    <property type="match status" value="1"/>
</dbReference>
<dbReference type="Pfam" id="PF17171">
    <property type="entry name" value="GST_C_6"/>
    <property type="match status" value="1"/>
</dbReference>
<evidence type="ECO:0000259" key="1">
    <source>
        <dbReference type="Pfam" id="PF17171"/>
    </source>
</evidence>
<dbReference type="Proteomes" id="UP000017842">
    <property type="component" value="Unassembled WGS sequence"/>
</dbReference>
<accession>V5DZ29</accession>
<dbReference type="SFLD" id="SFLDS00019">
    <property type="entry name" value="Glutathione_Transferase_(cytos"/>
    <property type="match status" value="1"/>
</dbReference>
<dbReference type="AlphaFoldDB" id="V5DZ29"/>
<proteinExistence type="predicted"/>
<feature type="domain" description="Metaxin glutathione S-transferase" evidence="1">
    <location>
        <begin position="197"/>
        <end position="259"/>
    </location>
</feature>
<dbReference type="PANTHER" id="PTHR12289:SF41">
    <property type="entry name" value="FAILED AXON CONNECTIONS-RELATED"/>
    <property type="match status" value="1"/>
</dbReference>
<dbReference type="InterPro" id="IPR033468">
    <property type="entry name" value="Metaxin_GST"/>
</dbReference>
<dbReference type="Gene3D" id="3.40.30.10">
    <property type="entry name" value="Glutaredoxin"/>
    <property type="match status" value="1"/>
</dbReference>
<dbReference type="InterPro" id="IPR036249">
    <property type="entry name" value="Thioredoxin-like_sf"/>
</dbReference>
<dbReference type="GO" id="GO:0016740">
    <property type="term" value="F:transferase activity"/>
    <property type="evidence" value="ECO:0007669"/>
    <property type="project" value="UniProtKB-KW"/>
</dbReference>
<dbReference type="PANTHER" id="PTHR12289">
    <property type="entry name" value="METAXIN RELATED"/>
    <property type="match status" value="1"/>
</dbReference>
<dbReference type="Pfam" id="PF17172">
    <property type="entry name" value="GST_N_4"/>
    <property type="match status" value="1"/>
</dbReference>
<name>V5DZ29_9GAMM</name>
<dbReference type="SFLD" id="SFLDG01180">
    <property type="entry name" value="SUF1"/>
    <property type="match status" value="1"/>
</dbReference>